<evidence type="ECO:0000256" key="1">
    <source>
        <dbReference type="ARBA" id="ARBA00004429"/>
    </source>
</evidence>
<protein>
    <submittedName>
        <fullName evidence="10">Iron(III) transport system permease protein</fullName>
    </submittedName>
</protein>
<dbReference type="CDD" id="cd06261">
    <property type="entry name" value="TM_PBP2"/>
    <property type="match status" value="2"/>
</dbReference>
<evidence type="ECO:0000313" key="10">
    <source>
        <dbReference type="EMBL" id="SDI39435.1"/>
    </source>
</evidence>
<evidence type="ECO:0000256" key="4">
    <source>
        <dbReference type="ARBA" id="ARBA00022519"/>
    </source>
</evidence>
<feature type="transmembrane region" description="Helical" evidence="8">
    <location>
        <begin position="533"/>
        <end position="556"/>
    </location>
</feature>
<feature type="transmembrane region" description="Helical" evidence="8">
    <location>
        <begin position="404"/>
        <end position="423"/>
    </location>
</feature>
<dbReference type="Pfam" id="PF00528">
    <property type="entry name" value="BPD_transp_1"/>
    <property type="match status" value="2"/>
</dbReference>
<feature type="transmembrane region" description="Helical" evidence="8">
    <location>
        <begin position="490"/>
        <end position="513"/>
    </location>
</feature>
<evidence type="ECO:0000256" key="3">
    <source>
        <dbReference type="ARBA" id="ARBA00022475"/>
    </source>
</evidence>
<keyword evidence="5 8" id="KW-0812">Transmembrane</keyword>
<dbReference type="AlphaFoldDB" id="A0A1G8K7K2"/>
<dbReference type="Gene3D" id="1.10.3720.10">
    <property type="entry name" value="MetI-like"/>
    <property type="match status" value="2"/>
</dbReference>
<feature type="transmembrane region" description="Helical" evidence="8">
    <location>
        <begin position="136"/>
        <end position="164"/>
    </location>
</feature>
<keyword evidence="4" id="KW-0997">Cell inner membrane</keyword>
<gene>
    <name evidence="10" type="ORF">SAMN04487993_100477</name>
</gene>
<keyword evidence="3" id="KW-1003">Cell membrane</keyword>
<reference evidence="10 11" key="1">
    <citation type="submission" date="2016-10" db="EMBL/GenBank/DDBJ databases">
        <authorList>
            <person name="de Groot N.N."/>
        </authorList>
    </citation>
    <scope>NUCLEOTIDE SEQUENCE [LARGE SCALE GENOMIC DNA]</scope>
    <source>
        <strain evidence="10 11">DSM 26424</strain>
    </source>
</reference>
<proteinExistence type="inferred from homology"/>
<feature type="domain" description="ABC transmembrane type-1" evidence="9">
    <location>
        <begin position="359"/>
        <end position="553"/>
    </location>
</feature>
<feature type="transmembrane region" description="Helical" evidence="8">
    <location>
        <begin position="292"/>
        <end position="319"/>
    </location>
</feature>
<dbReference type="GO" id="GO:0005886">
    <property type="term" value="C:plasma membrane"/>
    <property type="evidence" value="ECO:0007669"/>
    <property type="project" value="UniProtKB-SubCell"/>
</dbReference>
<keyword evidence="6 8" id="KW-1133">Transmembrane helix</keyword>
<keyword evidence="2 8" id="KW-0813">Transport</keyword>
<accession>A0A1G8K7K2</accession>
<comment type="similarity">
    <text evidence="8">Belongs to the binding-protein-dependent transport system permease family.</text>
</comment>
<dbReference type="EMBL" id="FNEJ01000004">
    <property type="protein sequence ID" value="SDI39435.1"/>
    <property type="molecule type" value="Genomic_DNA"/>
</dbReference>
<feature type="transmembrane region" description="Helical" evidence="8">
    <location>
        <begin position="60"/>
        <end position="81"/>
    </location>
</feature>
<name>A0A1G8K7K2_9RHOB</name>
<feature type="domain" description="ABC transmembrane type-1" evidence="9">
    <location>
        <begin position="55"/>
        <end position="262"/>
    </location>
</feature>
<evidence type="ECO:0000259" key="9">
    <source>
        <dbReference type="PROSITE" id="PS50928"/>
    </source>
</evidence>
<feature type="transmembrane region" description="Helical" evidence="8">
    <location>
        <begin position="185"/>
        <end position="210"/>
    </location>
</feature>
<organism evidence="10 11">
    <name type="scientific">Salipiger marinus</name>
    <dbReference type="NCBI Taxonomy" id="555512"/>
    <lineage>
        <taxon>Bacteria</taxon>
        <taxon>Pseudomonadati</taxon>
        <taxon>Pseudomonadota</taxon>
        <taxon>Alphaproteobacteria</taxon>
        <taxon>Rhodobacterales</taxon>
        <taxon>Roseobacteraceae</taxon>
        <taxon>Salipiger</taxon>
    </lineage>
</organism>
<dbReference type="InterPro" id="IPR000515">
    <property type="entry name" value="MetI-like"/>
</dbReference>
<keyword evidence="11" id="KW-1185">Reference proteome</keyword>
<evidence type="ECO:0000256" key="7">
    <source>
        <dbReference type="ARBA" id="ARBA00023136"/>
    </source>
</evidence>
<evidence type="ECO:0000256" key="6">
    <source>
        <dbReference type="ARBA" id="ARBA00022989"/>
    </source>
</evidence>
<dbReference type="PANTHER" id="PTHR43357:SF3">
    <property type="entry name" value="FE(3+)-TRANSPORT SYSTEM PERMEASE PROTEIN FBPB 2"/>
    <property type="match status" value="1"/>
</dbReference>
<comment type="subcellular location">
    <subcellularLocation>
        <location evidence="1">Cell inner membrane</location>
        <topology evidence="1">Multi-pass membrane protein</topology>
    </subcellularLocation>
    <subcellularLocation>
        <location evidence="8">Cell membrane</location>
        <topology evidence="8">Multi-pass membrane protein</topology>
    </subcellularLocation>
</comment>
<feature type="transmembrane region" description="Helical" evidence="8">
    <location>
        <begin position="358"/>
        <end position="384"/>
    </location>
</feature>
<dbReference type="STRING" id="555512.SAMN04487993_100477"/>
<keyword evidence="7 8" id="KW-0472">Membrane</keyword>
<evidence type="ECO:0000256" key="2">
    <source>
        <dbReference type="ARBA" id="ARBA00022448"/>
    </source>
</evidence>
<dbReference type="GO" id="GO:0055085">
    <property type="term" value="P:transmembrane transport"/>
    <property type="evidence" value="ECO:0007669"/>
    <property type="project" value="InterPro"/>
</dbReference>
<feature type="transmembrane region" description="Helical" evidence="8">
    <location>
        <begin position="93"/>
        <end position="116"/>
    </location>
</feature>
<dbReference type="PROSITE" id="PS50928">
    <property type="entry name" value="ABC_TM1"/>
    <property type="match status" value="2"/>
</dbReference>
<evidence type="ECO:0000313" key="11">
    <source>
        <dbReference type="Proteomes" id="UP000199093"/>
    </source>
</evidence>
<dbReference type="InterPro" id="IPR035906">
    <property type="entry name" value="MetI-like_sf"/>
</dbReference>
<dbReference type="Proteomes" id="UP000199093">
    <property type="component" value="Unassembled WGS sequence"/>
</dbReference>
<dbReference type="PANTHER" id="PTHR43357">
    <property type="entry name" value="INNER MEMBRANE ABC TRANSPORTER PERMEASE PROTEIN YDCV"/>
    <property type="match status" value="1"/>
</dbReference>
<evidence type="ECO:0000256" key="5">
    <source>
        <dbReference type="ARBA" id="ARBA00022692"/>
    </source>
</evidence>
<dbReference type="SUPFAM" id="SSF161098">
    <property type="entry name" value="MetI-like"/>
    <property type="match status" value="2"/>
</dbReference>
<feature type="transmembrane region" description="Helical" evidence="8">
    <location>
        <begin position="245"/>
        <end position="266"/>
    </location>
</feature>
<feature type="transmembrane region" description="Helical" evidence="8">
    <location>
        <begin position="429"/>
        <end position="449"/>
    </location>
</feature>
<evidence type="ECO:0000256" key="8">
    <source>
        <dbReference type="RuleBase" id="RU363032"/>
    </source>
</evidence>
<dbReference type="RefSeq" id="WP_165616738.1">
    <property type="nucleotide sequence ID" value="NZ_FNEJ01000004.1"/>
</dbReference>
<sequence length="561" mass="58393">MILPKRLGLTLVVLVPLILLVAAPLLSILGQTLGSAAWSDVLVSRLSRNLTWEPLGNTMILGLGTAIGSLLIGGFFAWLVVMTDVPLARTLGVLATLPFMIPSFATALAWSSLFRNSRTGGSTGMLAGLGFDSPDWLAWGLLPTLFVLIAQYYALVFTVVAAALASLNGDAVEAAEMSGAPRRRILLGIVLPMVTPALLAGASLAFAAAVSNFAAPALMGLPVRMQTLSTRLFGMIEIGQAERGYVLAILLILVSAALLGVGNRLLVGRRSFATISGKGARRHRMKLGRARWPLCCTAMAICFVTTLGPILLLVAASLAPQGSALFSDWTLQFWTGAADPDFARGQAGIFRNPQIVKALVITLGLGVAVAVAAVILGVLAALVLTGPRIRVLTETVNQLSFLPMLLPGIAFGAAFIVLYGAGFGPVPGLYGTPLLLGLALTAASLPFAVQTGRATVAQIAGDIDEAARMTGASFPRRLVAITLPLASRGLIAGALLVFVNVVGDLAIVALLYTPDTPVLSVLSYRYASDGFQQFANAITVVILAISVAATALAQLLKGRRP</sequence>